<protein>
    <submittedName>
        <fullName evidence="1">Uncharacterized protein</fullName>
    </submittedName>
</protein>
<dbReference type="GeneID" id="87822506"/>
<dbReference type="RefSeq" id="XP_062652033.1">
    <property type="nucleotide sequence ID" value="XM_062785740.1"/>
</dbReference>
<sequence length="165" mass="18981">MQLNPPSGLDWSRWTLIILRSASRILSAKELWFAQHHQPCEQAREIKPASYDVNSRADFESECLKVICVSLELDHHVKELSGRTVPYQIIESRDKINTFPGMPGSNCCQLTNRITITPRLLTRSKEPGGNESTDQFRRSCPRLLRTQYCHSHQPQRTNAEWTGAY</sequence>
<organism evidence="1 2">
    <name type="scientific">Parathielavia appendiculata</name>
    <dbReference type="NCBI Taxonomy" id="2587402"/>
    <lineage>
        <taxon>Eukaryota</taxon>
        <taxon>Fungi</taxon>
        <taxon>Dikarya</taxon>
        <taxon>Ascomycota</taxon>
        <taxon>Pezizomycotina</taxon>
        <taxon>Sordariomycetes</taxon>
        <taxon>Sordariomycetidae</taxon>
        <taxon>Sordariales</taxon>
        <taxon>Chaetomiaceae</taxon>
        <taxon>Parathielavia</taxon>
    </lineage>
</organism>
<accession>A0AAN6U8C0</accession>
<keyword evidence="2" id="KW-1185">Reference proteome</keyword>
<evidence type="ECO:0000313" key="2">
    <source>
        <dbReference type="Proteomes" id="UP001302602"/>
    </source>
</evidence>
<evidence type="ECO:0000313" key="1">
    <source>
        <dbReference type="EMBL" id="KAK4128262.1"/>
    </source>
</evidence>
<dbReference type="Proteomes" id="UP001302602">
    <property type="component" value="Unassembled WGS sequence"/>
</dbReference>
<dbReference type="EMBL" id="MU853223">
    <property type="protein sequence ID" value="KAK4128262.1"/>
    <property type="molecule type" value="Genomic_DNA"/>
</dbReference>
<reference evidence="1" key="2">
    <citation type="submission" date="2023-05" db="EMBL/GenBank/DDBJ databases">
        <authorList>
            <consortium name="Lawrence Berkeley National Laboratory"/>
            <person name="Steindorff A."/>
            <person name="Hensen N."/>
            <person name="Bonometti L."/>
            <person name="Westerberg I."/>
            <person name="Brannstrom I.O."/>
            <person name="Guillou S."/>
            <person name="Cros-Aarteil S."/>
            <person name="Calhoun S."/>
            <person name="Haridas S."/>
            <person name="Kuo A."/>
            <person name="Mondo S."/>
            <person name="Pangilinan J."/>
            <person name="Riley R."/>
            <person name="Labutti K."/>
            <person name="Andreopoulos B."/>
            <person name="Lipzen A."/>
            <person name="Chen C."/>
            <person name="Yanf M."/>
            <person name="Daum C."/>
            <person name="Ng V."/>
            <person name="Clum A."/>
            <person name="Ohm R."/>
            <person name="Martin F."/>
            <person name="Silar P."/>
            <person name="Natvig D."/>
            <person name="Lalanne C."/>
            <person name="Gautier V."/>
            <person name="Ament-Velasquez S.L."/>
            <person name="Kruys A."/>
            <person name="Hutchinson M.I."/>
            <person name="Powell A.J."/>
            <person name="Barry K."/>
            <person name="Miller A.N."/>
            <person name="Grigoriev I.V."/>
            <person name="Debuchy R."/>
            <person name="Gladieux P."/>
            <person name="Thoren M.H."/>
            <person name="Johannesson H."/>
        </authorList>
    </citation>
    <scope>NUCLEOTIDE SEQUENCE</scope>
    <source>
        <strain evidence="1">CBS 731.68</strain>
    </source>
</reference>
<comment type="caution">
    <text evidence="1">The sequence shown here is derived from an EMBL/GenBank/DDBJ whole genome shotgun (WGS) entry which is preliminary data.</text>
</comment>
<proteinExistence type="predicted"/>
<gene>
    <name evidence="1" type="ORF">N657DRAFT_10372</name>
</gene>
<reference evidence="1" key="1">
    <citation type="journal article" date="2023" name="Mol. Phylogenet. Evol.">
        <title>Genome-scale phylogeny and comparative genomics of the fungal order Sordariales.</title>
        <authorList>
            <person name="Hensen N."/>
            <person name="Bonometti L."/>
            <person name="Westerberg I."/>
            <person name="Brannstrom I.O."/>
            <person name="Guillou S."/>
            <person name="Cros-Aarteil S."/>
            <person name="Calhoun S."/>
            <person name="Haridas S."/>
            <person name="Kuo A."/>
            <person name="Mondo S."/>
            <person name="Pangilinan J."/>
            <person name="Riley R."/>
            <person name="LaButti K."/>
            <person name="Andreopoulos B."/>
            <person name="Lipzen A."/>
            <person name="Chen C."/>
            <person name="Yan M."/>
            <person name="Daum C."/>
            <person name="Ng V."/>
            <person name="Clum A."/>
            <person name="Steindorff A."/>
            <person name="Ohm R.A."/>
            <person name="Martin F."/>
            <person name="Silar P."/>
            <person name="Natvig D.O."/>
            <person name="Lalanne C."/>
            <person name="Gautier V."/>
            <person name="Ament-Velasquez S.L."/>
            <person name="Kruys A."/>
            <person name="Hutchinson M.I."/>
            <person name="Powell A.J."/>
            <person name="Barry K."/>
            <person name="Miller A.N."/>
            <person name="Grigoriev I.V."/>
            <person name="Debuchy R."/>
            <person name="Gladieux P."/>
            <person name="Hiltunen Thoren M."/>
            <person name="Johannesson H."/>
        </authorList>
    </citation>
    <scope>NUCLEOTIDE SEQUENCE</scope>
    <source>
        <strain evidence="1">CBS 731.68</strain>
    </source>
</reference>
<name>A0AAN6U8C0_9PEZI</name>
<dbReference type="AlphaFoldDB" id="A0AAN6U8C0"/>